<evidence type="ECO:0000313" key="5">
    <source>
        <dbReference type="Proteomes" id="UP001589703"/>
    </source>
</evidence>
<sequence>MRRVRAVLRAALVTATAFAVVMLPPPLHAPATAPPAAPDDSRPPAPGGDLFDRVLADAARRTAEHEKARARADRLRREVARLRAAAQAAEAEEAAETAETAETVEGAAGKAAEGPEAAGPGDRADAKGETSAAGGKAAGGGKAAAGGKAAGGGKAAEPRSRTGTRRVTRADVDRAVTELRAAERQRARIRDQLWRQLRKVQPGFTTAAPDGCSLGRRSGPPHPRPDHWVPPTARHRLTAGWDARGAHWRSRHTGQDFAVPKGTPVRAVGPGTVRVVSCGDAYGNQVVVRHADGYFTQYAHLSRVDVRPGQRVVAGQRLGTAGATGNATGPHLHFEVRVTPYLGSAVPPLPWLGRHGVELRAQPAKR</sequence>
<keyword evidence="4" id="KW-0378">Hydrolase</keyword>
<dbReference type="InterPro" id="IPR011055">
    <property type="entry name" value="Dup_hybrid_motif"/>
</dbReference>
<reference evidence="4 5" key="1">
    <citation type="submission" date="2024-09" db="EMBL/GenBank/DDBJ databases">
        <authorList>
            <person name="Sun Q."/>
            <person name="Mori K."/>
        </authorList>
    </citation>
    <scope>NUCLEOTIDE SEQUENCE [LARGE SCALE GENOMIC DNA]</scope>
    <source>
        <strain evidence="4 5">JCM 10918</strain>
    </source>
</reference>
<proteinExistence type="predicted"/>
<protein>
    <submittedName>
        <fullName evidence="4">M23 family metallopeptidase</fullName>
        <ecNumber evidence="4">3.4.24.-</ecNumber>
    </submittedName>
</protein>
<dbReference type="PANTHER" id="PTHR21666:SF270">
    <property type="entry name" value="MUREIN HYDROLASE ACTIVATOR ENVC"/>
    <property type="match status" value="1"/>
</dbReference>
<evidence type="ECO:0000256" key="2">
    <source>
        <dbReference type="SAM" id="SignalP"/>
    </source>
</evidence>
<dbReference type="RefSeq" id="WP_385859425.1">
    <property type="nucleotide sequence ID" value="NZ_JBHMAR010000026.1"/>
</dbReference>
<dbReference type="Proteomes" id="UP001589703">
    <property type="component" value="Unassembled WGS sequence"/>
</dbReference>
<name>A0ABV5VHQ5_9ACTN</name>
<keyword evidence="2" id="KW-0732">Signal</keyword>
<dbReference type="EMBL" id="JBHMAR010000026">
    <property type="protein sequence ID" value="MFB9737350.1"/>
    <property type="molecule type" value="Genomic_DNA"/>
</dbReference>
<comment type="caution">
    <text evidence="4">The sequence shown here is derived from an EMBL/GenBank/DDBJ whole genome shotgun (WGS) entry which is preliminary data.</text>
</comment>
<dbReference type="PANTHER" id="PTHR21666">
    <property type="entry name" value="PEPTIDASE-RELATED"/>
    <property type="match status" value="1"/>
</dbReference>
<dbReference type="InterPro" id="IPR016047">
    <property type="entry name" value="M23ase_b-sheet_dom"/>
</dbReference>
<feature type="domain" description="M23ase beta-sheet core" evidence="3">
    <location>
        <begin position="251"/>
        <end position="338"/>
    </location>
</feature>
<evidence type="ECO:0000313" key="4">
    <source>
        <dbReference type="EMBL" id="MFB9737350.1"/>
    </source>
</evidence>
<gene>
    <name evidence="4" type="ORF">ACFFRO_19785</name>
</gene>
<accession>A0ABV5VHQ5</accession>
<evidence type="ECO:0000259" key="3">
    <source>
        <dbReference type="Pfam" id="PF01551"/>
    </source>
</evidence>
<dbReference type="Pfam" id="PF01551">
    <property type="entry name" value="Peptidase_M23"/>
    <property type="match status" value="1"/>
</dbReference>
<keyword evidence="5" id="KW-1185">Reference proteome</keyword>
<feature type="region of interest" description="Disordered" evidence="1">
    <location>
        <begin position="30"/>
        <end position="51"/>
    </location>
</feature>
<organism evidence="4 5">
    <name type="scientific">Streptomyces thermocoprophilus</name>
    <dbReference type="NCBI Taxonomy" id="78356"/>
    <lineage>
        <taxon>Bacteria</taxon>
        <taxon>Bacillati</taxon>
        <taxon>Actinomycetota</taxon>
        <taxon>Actinomycetes</taxon>
        <taxon>Kitasatosporales</taxon>
        <taxon>Streptomycetaceae</taxon>
        <taxon>Streptomyces</taxon>
    </lineage>
</organism>
<dbReference type="InterPro" id="IPR050570">
    <property type="entry name" value="Cell_wall_metabolism_enzyme"/>
</dbReference>
<feature type="region of interest" description="Disordered" evidence="1">
    <location>
        <begin position="88"/>
        <end position="169"/>
    </location>
</feature>
<dbReference type="CDD" id="cd12797">
    <property type="entry name" value="M23_peptidase"/>
    <property type="match status" value="1"/>
</dbReference>
<dbReference type="Gene3D" id="2.70.70.10">
    <property type="entry name" value="Glucose Permease (Domain IIA)"/>
    <property type="match status" value="1"/>
</dbReference>
<evidence type="ECO:0000256" key="1">
    <source>
        <dbReference type="SAM" id="MobiDB-lite"/>
    </source>
</evidence>
<dbReference type="GO" id="GO:0016787">
    <property type="term" value="F:hydrolase activity"/>
    <property type="evidence" value="ECO:0007669"/>
    <property type="project" value="UniProtKB-KW"/>
</dbReference>
<feature type="compositionally biased region" description="Gly residues" evidence="1">
    <location>
        <begin position="136"/>
        <end position="154"/>
    </location>
</feature>
<feature type="region of interest" description="Disordered" evidence="1">
    <location>
        <begin position="204"/>
        <end position="232"/>
    </location>
</feature>
<dbReference type="SUPFAM" id="SSF51261">
    <property type="entry name" value="Duplicated hybrid motif"/>
    <property type="match status" value="1"/>
</dbReference>
<feature type="chain" id="PRO_5047027118" evidence="2">
    <location>
        <begin position="20"/>
        <end position="366"/>
    </location>
</feature>
<feature type="compositionally biased region" description="Low complexity" evidence="1">
    <location>
        <begin position="97"/>
        <end position="121"/>
    </location>
</feature>
<feature type="signal peptide" evidence="2">
    <location>
        <begin position="1"/>
        <end position="19"/>
    </location>
</feature>
<dbReference type="EC" id="3.4.24.-" evidence="4"/>